<accession>A0ABQ2EH79</accession>
<evidence type="ECO:0000313" key="1">
    <source>
        <dbReference type="EMBL" id="GGK11596.1"/>
    </source>
</evidence>
<organism evidence="1 2">
    <name type="scientific">Deinococcus malanensis</name>
    <dbReference type="NCBI Taxonomy" id="1706855"/>
    <lineage>
        <taxon>Bacteria</taxon>
        <taxon>Thermotogati</taxon>
        <taxon>Deinococcota</taxon>
        <taxon>Deinococci</taxon>
        <taxon>Deinococcales</taxon>
        <taxon>Deinococcaceae</taxon>
        <taxon>Deinococcus</taxon>
    </lineage>
</organism>
<gene>
    <name evidence="1" type="ORF">GCM10008955_01030</name>
</gene>
<dbReference type="Proteomes" id="UP000647587">
    <property type="component" value="Unassembled WGS sequence"/>
</dbReference>
<sequence>MCKHPKVLAGHLKAGTRHAVGYYCTYCNTITYEARGKDALVQSRTGDPDARETAVRRWLQQEVRFTLVPVTAEDYPVNPGDDEARIGRV</sequence>
<name>A0ABQ2EH79_9DEIO</name>
<dbReference type="EMBL" id="BMPP01000001">
    <property type="protein sequence ID" value="GGK11596.1"/>
    <property type="molecule type" value="Genomic_DNA"/>
</dbReference>
<keyword evidence="2" id="KW-1185">Reference proteome</keyword>
<proteinExistence type="predicted"/>
<evidence type="ECO:0000313" key="2">
    <source>
        <dbReference type="Proteomes" id="UP000647587"/>
    </source>
</evidence>
<protein>
    <submittedName>
        <fullName evidence="1">Uncharacterized protein</fullName>
    </submittedName>
</protein>
<dbReference type="RefSeq" id="WP_189003529.1">
    <property type="nucleotide sequence ID" value="NZ_BMPP01000001.1"/>
</dbReference>
<reference evidence="2" key="1">
    <citation type="journal article" date="2019" name="Int. J. Syst. Evol. Microbiol.">
        <title>The Global Catalogue of Microorganisms (GCM) 10K type strain sequencing project: providing services to taxonomists for standard genome sequencing and annotation.</title>
        <authorList>
            <consortium name="The Broad Institute Genomics Platform"/>
            <consortium name="The Broad Institute Genome Sequencing Center for Infectious Disease"/>
            <person name="Wu L."/>
            <person name="Ma J."/>
        </authorList>
    </citation>
    <scope>NUCLEOTIDE SEQUENCE [LARGE SCALE GENOMIC DNA]</scope>
    <source>
        <strain evidence="2">JCM 30331</strain>
    </source>
</reference>
<comment type="caution">
    <text evidence="1">The sequence shown here is derived from an EMBL/GenBank/DDBJ whole genome shotgun (WGS) entry which is preliminary data.</text>
</comment>